<gene>
    <name evidence="1" type="ORF">OPT61_g4461</name>
</gene>
<proteinExistence type="predicted"/>
<comment type="caution">
    <text evidence="1">The sequence shown here is derived from an EMBL/GenBank/DDBJ whole genome shotgun (WGS) entry which is preliminary data.</text>
</comment>
<organism evidence="1 2">
    <name type="scientific">Boeremia exigua</name>
    <dbReference type="NCBI Taxonomy" id="749465"/>
    <lineage>
        <taxon>Eukaryota</taxon>
        <taxon>Fungi</taxon>
        <taxon>Dikarya</taxon>
        <taxon>Ascomycota</taxon>
        <taxon>Pezizomycotina</taxon>
        <taxon>Dothideomycetes</taxon>
        <taxon>Pleosporomycetidae</taxon>
        <taxon>Pleosporales</taxon>
        <taxon>Pleosporineae</taxon>
        <taxon>Didymellaceae</taxon>
        <taxon>Boeremia</taxon>
    </lineage>
</organism>
<evidence type="ECO:0000313" key="2">
    <source>
        <dbReference type="Proteomes" id="UP001153331"/>
    </source>
</evidence>
<keyword evidence="2" id="KW-1185">Reference proteome</keyword>
<protein>
    <submittedName>
        <fullName evidence="1">Uncharacterized protein</fullName>
    </submittedName>
</protein>
<dbReference type="Proteomes" id="UP001153331">
    <property type="component" value="Unassembled WGS sequence"/>
</dbReference>
<dbReference type="EMBL" id="JAPHNI010000256">
    <property type="protein sequence ID" value="KAJ8113397.1"/>
    <property type="molecule type" value="Genomic_DNA"/>
</dbReference>
<accession>A0ACC2IE72</accession>
<reference evidence="1" key="1">
    <citation type="submission" date="2022-11" db="EMBL/GenBank/DDBJ databases">
        <title>Genome Sequence of Boeremia exigua.</title>
        <authorList>
            <person name="Buettner E."/>
        </authorList>
    </citation>
    <scope>NUCLEOTIDE SEQUENCE</scope>
    <source>
        <strain evidence="1">CU02</strain>
    </source>
</reference>
<evidence type="ECO:0000313" key="1">
    <source>
        <dbReference type="EMBL" id="KAJ8113397.1"/>
    </source>
</evidence>
<name>A0ACC2IE72_9PLEO</name>
<sequence>MCLYDNLIQATITESWQSSHREAMEDHVSLWTTDALEGTSRTLHETVASRTRVICKDDFLLQGLDLGRPHSTVTVDSWGAATLGHD</sequence>